<evidence type="ECO:0000313" key="2">
    <source>
        <dbReference type="EMBL" id="OGD85722.1"/>
    </source>
</evidence>
<proteinExistence type="predicted"/>
<evidence type="ECO:0000256" key="1">
    <source>
        <dbReference type="SAM" id="MobiDB-lite"/>
    </source>
</evidence>
<protein>
    <submittedName>
        <fullName evidence="2">Uncharacterized protein</fullName>
    </submittedName>
</protein>
<accession>A0A1F5G1G9</accession>
<reference evidence="2 3" key="1">
    <citation type="journal article" date="2016" name="Nat. Commun.">
        <title>Thousands of microbial genomes shed light on interconnected biogeochemical processes in an aquifer system.</title>
        <authorList>
            <person name="Anantharaman K."/>
            <person name="Brown C.T."/>
            <person name="Hug L.A."/>
            <person name="Sharon I."/>
            <person name="Castelle C.J."/>
            <person name="Probst A.J."/>
            <person name="Thomas B.C."/>
            <person name="Singh A."/>
            <person name="Wilkins M.J."/>
            <person name="Karaoz U."/>
            <person name="Brodie E.L."/>
            <person name="Williams K.H."/>
            <person name="Hubbard S.S."/>
            <person name="Banfield J.F."/>
        </authorList>
    </citation>
    <scope>NUCLEOTIDE SEQUENCE [LARGE SCALE GENOMIC DNA]</scope>
</reference>
<comment type="caution">
    <text evidence="2">The sequence shown here is derived from an EMBL/GenBank/DDBJ whole genome shotgun (WGS) entry which is preliminary data.</text>
</comment>
<dbReference type="EMBL" id="MFBA01000016">
    <property type="protein sequence ID" value="OGD85722.1"/>
    <property type="molecule type" value="Genomic_DNA"/>
</dbReference>
<name>A0A1F5G1G9_9BACT</name>
<gene>
    <name evidence="2" type="ORF">A2696_01850</name>
</gene>
<organism evidence="2 3">
    <name type="scientific">Candidatus Curtissbacteria bacterium RIFCSPHIGHO2_01_FULL_41_13</name>
    <dbReference type="NCBI Taxonomy" id="1797745"/>
    <lineage>
        <taxon>Bacteria</taxon>
        <taxon>Candidatus Curtissiibacteriota</taxon>
    </lineage>
</organism>
<feature type="compositionally biased region" description="Polar residues" evidence="1">
    <location>
        <begin position="7"/>
        <end position="19"/>
    </location>
</feature>
<dbReference type="AlphaFoldDB" id="A0A1F5G1G9"/>
<dbReference type="Proteomes" id="UP000177069">
    <property type="component" value="Unassembled WGS sequence"/>
</dbReference>
<sequence length="86" mass="9532">MAERINSKQVEFHSNNETSPLKAEPQPTTYGEGAGNGGKKTAIGLFEDDNNLSRQTRKADLVLLSKMKPINQGLQDYIKEQARGKK</sequence>
<evidence type="ECO:0000313" key="3">
    <source>
        <dbReference type="Proteomes" id="UP000177069"/>
    </source>
</evidence>
<feature type="region of interest" description="Disordered" evidence="1">
    <location>
        <begin position="1"/>
        <end position="42"/>
    </location>
</feature>